<protein>
    <submittedName>
        <fullName evidence="2">Uncharacterized protein</fullName>
    </submittedName>
</protein>
<accession>A0A103YMF4</accession>
<dbReference type="EMBL" id="LEKV01000050">
    <property type="protein sequence ID" value="KVI11710.1"/>
    <property type="molecule type" value="Genomic_DNA"/>
</dbReference>
<dbReference type="Proteomes" id="UP000243975">
    <property type="component" value="Unassembled WGS sequence"/>
</dbReference>
<feature type="compositionally biased region" description="Basic and acidic residues" evidence="1">
    <location>
        <begin position="49"/>
        <end position="58"/>
    </location>
</feature>
<sequence>MKKKKKERKRNLMTEMETATEIRENTVGSEEIRPAGRPETATGRATGDGNRKSDDRGGGRRRPTIVGATFERIEGRRILGEHQAFFRKFVENQRFWGERKSSSLRYHLSMRMVVDCEFRVKIKVVQAMDELMQTMPGTT</sequence>
<evidence type="ECO:0000313" key="3">
    <source>
        <dbReference type="Proteomes" id="UP000243975"/>
    </source>
</evidence>
<keyword evidence="3" id="KW-1185">Reference proteome</keyword>
<reference evidence="2 3" key="1">
    <citation type="journal article" date="2016" name="Sci. Rep.">
        <title>The genome sequence of the outbreeding globe artichoke constructed de novo incorporating a phase-aware low-pass sequencing strategy of F1 progeny.</title>
        <authorList>
            <person name="Scaglione D."/>
            <person name="Reyes-Chin-Wo S."/>
            <person name="Acquadro A."/>
            <person name="Froenicke L."/>
            <person name="Portis E."/>
            <person name="Beitel C."/>
            <person name="Tirone M."/>
            <person name="Mauro R."/>
            <person name="Lo Monaco A."/>
            <person name="Mauromicale G."/>
            <person name="Faccioli P."/>
            <person name="Cattivelli L."/>
            <person name="Rieseberg L."/>
            <person name="Michelmore R."/>
            <person name="Lanteri S."/>
        </authorList>
    </citation>
    <scope>NUCLEOTIDE SEQUENCE [LARGE SCALE GENOMIC DNA]</scope>
    <source>
        <strain evidence="2">2C</strain>
    </source>
</reference>
<comment type="caution">
    <text evidence="2">The sequence shown here is derived from an EMBL/GenBank/DDBJ whole genome shotgun (WGS) entry which is preliminary data.</text>
</comment>
<gene>
    <name evidence="2" type="ORF">Ccrd_009876</name>
</gene>
<dbReference type="AlphaFoldDB" id="A0A103YMF4"/>
<feature type="compositionally biased region" description="Basic residues" evidence="1">
    <location>
        <begin position="1"/>
        <end position="11"/>
    </location>
</feature>
<organism evidence="2 3">
    <name type="scientific">Cynara cardunculus var. scolymus</name>
    <name type="common">Globe artichoke</name>
    <name type="synonym">Cynara scolymus</name>
    <dbReference type="NCBI Taxonomy" id="59895"/>
    <lineage>
        <taxon>Eukaryota</taxon>
        <taxon>Viridiplantae</taxon>
        <taxon>Streptophyta</taxon>
        <taxon>Embryophyta</taxon>
        <taxon>Tracheophyta</taxon>
        <taxon>Spermatophyta</taxon>
        <taxon>Magnoliopsida</taxon>
        <taxon>eudicotyledons</taxon>
        <taxon>Gunneridae</taxon>
        <taxon>Pentapetalae</taxon>
        <taxon>asterids</taxon>
        <taxon>campanulids</taxon>
        <taxon>Asterales</taxon>
        <taxon>Asteraceae</taxon>
        <taxon>Carduoideae</taxon>
        <taxon>Cardueae</taxon>
        <taxon>Carduinae</taxon>
        <taxon>Cynara</taxon>
    </lineage>
</organism>
<name>A0A103YMF4_CYNCS</name>
<proteinExistence type="predicted"/>
<dbReference type="Gramene" id="KVI11710">
    <property type="protein sequence ID" value="KVI11710"/>
    <property type="gene ID" value="Ccrd_009876"/>
</dbReference>
<feature type="compositionally biased region" description="Basic and acidic residues" evidence="1">
    <location>
        <begin position="20"/>
        <end position="36"/>
    </location>
</feature>
<evidence type="ECO:0000313" key="2">
    <source>
        <dbReference type="EMBL" id="KVI11710.1"/>
    </source>
</evidence>
<feature type="region of interest" description="Disordered" evidence="1">
    <location>
        <begin position="1"/>
        <end position="67"/>
    </location>
</feature>
<evidence type="ECO:0000256" key="1">
    <source>
        <dbReference type="SAM" id="MobiDB-lite"/>
    </source>
</evidence>